<organism evidence="1 2">
    <name type="scientific">Sphingobium psychrophilum</name>
    <dbReference type="NCBI Taxonomy" id="2728834"/>
    <lineage>
        <taxon>Bacteria</taxon>
        <taxon>Pseudomonadati</taxon>
        <taxon>Pseudomonadota</taxon>
        <taxon>Alphaproteobacteria</taxon>
        <taxon>Sphingomonadales</taxon>
        <taxon>Sphingomonadaceae</taxon>
        <taxon>Sphingobium</taxon>
    </lineage>
</organism>
<dbReference type="Proteomes" id="UP000519023">
    <property type="component" value="Unassembled WGS sequence"/>
</dbReference>
<evidence type="ECO:0000313" key="2">
    <source>
        <dbReference type="Proteomes" id="UP000519023"/>
    </source>
</evidence>
<protein>
    <submittedName>
        <fullName evidence="1">Uncharacterized protein</fullName>
    </submittedName>
</protein>
<accession>A0A7X9WYS6</accession>
<reference evidence="1 2" key="1">
    <citation type="submission" date="2020-04" db="EMBL/GenBank/DDBJ databases">
        <title>Sphingobium sp. AR-3-1 isolated from Arctic soil.</title>
        <authorList>
            <person name="Dahal R.H."/>
            <person name="Chaudhary D.K."/>
        </authorList>
    </citation>
    <scope>NUCLEOTIDE SEQUENCE [LARGE SCALE GENOMIC DNA]</scope>
    <source>
        <strain evidence="1 2">AR-3-1</strain>
    </source>
</reference>
<proteinExistence type="predicted"/>
<dbReference type="RefSeq" id="WP_169574803.1">
    <property type="nucleotide sequence ID" value="NZ_JABBFV010000020.1"/>
</dbReference>
<sequence>MMLFDLFIIEQQNLDEVLRQFLPNAADTRQAGVYRRTIEMLGDDLLDRILHPRDRMRIFIRLSGRTRAEMAKVMHSLATPLLE</sequence>
<gene>
    <name evidence="1" type="ORF">HHL08_20080</name>
</gene>
<dbReference type="EMBL" id="JABBFV010000020">
    <property type="protein sequence ID" value="NML12405.1"/>
    <property type="molecule type" value="Genomic_DNA"/>
</dbReference>
<name>A0A7X9WYS6_9SPHN</name>
<comment type="caution">
    <text evidence="1">The sequence shown here is derived from an EMBL/GenBank/DDBJ whole genome shotgun (WGS) entry which is preliminary data.</text>
</comment>
<dbReference type="AlphaFoldDB" id="A0A7X9WYS6"/>
<keyword evidence="2" id="KW-1185">Reference proteome</keyword>
<evidence type="ECO:0000313" key="1">
    <source>
        <dbReference type="EMBL" id="NML12405.1"/>
    </source>
</evidence>